<dbReference type="eggNOG" id="COG1379">
    <property type="taxonomic scope" value="Bacteria"/>
</dbReference>
<dbReference type="SUPFAM" id="SSF89550">
    <property type="entry name" value="PHP domain-like"/>
    <property type="match status" value="1"/>
</dbReference>
<evidence type="ECO:0000313" key="15">
    <source>
        <dbReference type="EMBL" id="EEG31466.1"/>
    </source>
</evidence>
<dbReference type="STRING" id="537013.CLOSTMETH_00912"/>
<evidence type="ECO:0000256" key="10">
    <source>
        <dbReference type="ARBA" id="ARBA00048988"/>
    </source>
</evidence>
<dbReference type="HOGENOM" id="CLU_005571_0_0_9"/>
<dbReference type="GO" id="GO:0003677">
    <property type="term" value="F:DNA binding"/>
    <property type="evidence" value="ECO:0007669"/>
    <property type="project" value="UniProtKB-KW"/>
</dbReference>
<dbReference type="PANTHER" id="PTHR11070:SF2">
    <property type="entry name" value="ATP-DEPENDENT DNA HELICASE SRS2"/>
    <property type="match status" value="1"/>
</dbReference>
<proteinExistence type="inferred from homology"/>
<dbReference type="PANTHER" id="PTHR11070">
    <property type="entry name" value="UVRD / RECB / PCRA DNA HELICASE FAMILY MEMBER"/>
    <property type="match status" value="1"/>
</dbReference>
<dbReference type="GO" id="GO:0043138">
    <property type="term" value="F:3'-5' DNA helicase activity"/>
    <property type="evidence" value="ECO:0007669"/>
    <property type="project" value="UniProtKB-EC"/>
</dbReference>
<dbReference type="GO" id="GO:0005524">
    <property type="term" value="F:ATP binding"/>
    <property type="evidence" value="ECO:0007669"/>
    <property type="project" value="UniProtKB-UniRule"/>
</dbReference>
<evidence type="ECO:0000256" key="11">
    <source>
        <dbReference type="PROSITE-ProRule" id="PRU00560"/>
    </source>
</evidence>
<evidence type="ECO:0000259" key="14">
    <source>
        <dbReference type="PROSITE" id="PS51217"/>
    </source>
</evidence>
<evidence type="ECO:0000256" key="7">
    <source>
        <dbReference type="ARBA" id="ARBA00023235"/>
    </source>
</evidence>
<organism evidence="15 16">
    <name type="scientific">[Clostridium] methylpentosum DSM 5476</name>
    <dbReference type="NCBI Taxonomy" id="537013"/>
    <lineage>
        <taxon>Bacteria</taxon>
        <taxon>Bacillati</taxon>
        <taxon>Bacillota</taxon>
        <taxon>Clostridia</taxon>
        <taxon>Eubacteriales</taxon>
        <taxon>Oscillospiraceae</taxon>
        <taxon>Oscillospiraceae incertae sedis</taxon>
    </lineage>
</organism>
<dbReference type="InterPro" id="IPR016195">
    <property type="entry name" value="Pol/histidinol_Pase-like"/>
</dbReference>
<evidence type="ECO:0000256" key="6">
    <source>
        <dbReference type="ARBA" id="ARBA00023125"/>
    </source>
</evidence>
<feature type="region of interest" description="Disordered" evidence="12">
    <location>
        <begin position="433"/>
        <end position="464"/>
    </location>
</feature>
<comment type="similarity">
    <text evidence="1">Belongs to the helicase family. UvrD subfamily.</text>
</comment>
<dbReference type="InterPro" id="IPR013986">
    <property type="entry name" value="DExx_box_DNA_helicase_dom_sf"/>
</dbReference>
<evidence type="ECO:0000256" key="9">
    <source>
        <dbReference type="ARBA" id="ARBA00034808"/>
    </source>
</evidence>
<sequence>MYIADLHIHSKYSRATSRDCTPEHLDLWARRKGIGLLGTGDFTHPAWREELKQKLRPAEEGLYVLREEFRLEDPAAGGEHPRFVLSGEISSIYKKNGRVRKVHNVILLPGLAQAEELSRRLEAIGNIHSDGRPILGLDSRDLLEITLEACPDAIFIPAHIWTPHFSLFGAFSGFDTIEECFEDLTPHIHALETGLSSDPPMIWRLSALDRFTLVSNSDAHSPAKLGREANLIEGELSYPGLSRAIQGGQSAGFAGTIEFFPEEGKYHFDGHRNCGLCLPPSETVKYGGKCPVCGKKITIGVQHRVEQLADRAEGFVPAGAARFESLVPLPEVIGASTGRSGTGVRVQRQYEQMLSELGAEFSILREVPVSDIERVAGPCVAEGIRRLREGRVERTPGFDGEYGKIKLLDPAEIEALNGQICLLGFEKAVPKKKRTSKKLEPPVQPEQPKEESAQETLLPSGPLDSLNEEQRCAVTAEERAVAVIAGPGTGKTKTLVSRIAYLVEHKGIDPAEITAVTFTNKAAGEMRQRLQAELGNRAAKLTIGTFHSICLNLLTESGDEVRLADEEETLALAQEVLQQRELKLTPRTFVQEVSKRKNGLPDSLDDGAYEEYCARLDQEAGALDFDDLLLRVLTLWEQGDKHPRNRRFSHLLVDEFQDINGIQHRLVRAWSGQGESLFVIGDPDQSIYGFRGSDARCFDRLREERADLREIRLVRNYRSTPEILRCALPVIGNNPGPDRTLEAQREPGSPVELVTAESDLSEGIFIAKEINRMVGGIDMLDAQNRLPGESRTRDFSDIALLYRTHRQAAMLEKCLRTEGIPYVVSGRDDFLQDSAVRGTVGFFRFLLDPADSHSMRSCLRLIWDCPQERCDQICEFWESLNEGDFLQRVDRLVSGVGPIDCLTEWVRIAQQLFPIVNTNSPAELIEQWAALAGLSESDPVKRLANMAAFHPDLPSFVQALLLGQEADLMRSSGKDYTSGAVSLMTMHGAKGLEFPVVFLCGVRKGCIPHETAGRTADIQEERRLFYVGMTRAKEELLLLTSKDPSPFLEEIPAESVQRRASRKHSFSTGVQMSLF</sequence>
<feature type="domain" description="UvrD-like helicase C-terminal" evidence="14">
    <location>
        <begin position="721"/>
        <end position="991"/>
    </location>
</feature>
<dbReference type="EMBL" id="ACEC01000034">
    <property type="protein sequence ID" value="EEG31466.1"/>
    <property type="molecule type" value="Genomic_DNA"/>
</dbReference>
<evidence type="ECO:0000256" key="8">
    <source>
        <dbReference type="ARBA" id="ARBA00034617"/>
    </source>
</evidence>
<dbReference type="InterPro" id="IPR014017">
    <property type="entry name" value="DNA_helicase_UvrD-like_C"/>
</dbReference>
<dbReference type="eggNOG" id="COG0210">
    <property type="taxonomic scope" value="Bacteria"/>
</dbReference>
<evidence type="ECO:0000313" key="16">
    <source>
        <dbReference type="Proteomes" id="UP000003340"/>
    </source>
</evidence>
<evidence type="ECO:0000256" key="4">
    <source>
        <dbReference type="ARBA" id="ARBA00022806"/>
    </source>
</evidence>
<dbReference type="Pfam" id="PF13361">
    <property type="entry name" value="UvrD_C"/>
    <property type="match status" value="2"/>
</dbReference>
<reference evidence="15 16" key="1">
    <citation type="submission" date="2009-01" db="EMBL/GenBank/DDBJ databases">
        <authorList>
            <person name="Fulton L."/>
            <person name="Clifton S."/>
            <person name="Fulton B."/>
            <person name="Xu J."/>
            <person name="Minx P."/>
            <person name="Pepin K.H."/>
            <person name="Johnson M."/>
            <person name="Bhonagiri V."/>
            <person name="Nash W.E."/>
            <person name="Mardis E.R."/>
            <person name="Wilson R.K."/>
        </authorList>
    </citation>
    <scope>NUCLEOTIDE SEQUENCE [LARGE SCALE GENOMIC DNA]</scope>
    <source>
        <strain evidence="15 16">DSM 5476</strain>
    </source>
</reference>
<dbReference type="GO" id="GO:0016887">
    <property type="term" value="F:ATP hydrolysis activity"/>
    <property type="evidence" value="ECO:0007669"/>
    <property type="project" value="RHEA"/>
</dbReference>
<keyword evidence="16" id="KW-1185">Reference proteome</keyword>
<dbReference type="Gene3D" id="1.10.10.160">
    <property type="match status" value="1"/>
</dbReference>
<dbReference type="EC" id="5.6.2.4" evidence="9"/>
<evidence type="ECO:0000256" key="5">
    <source>
        <dbReference type="ARBA" id="ARBA00022840"/>
    </source>
</evidence>
<keyword evidence="3 11" id="KW-0378">Hydrolase</keyword>
<keyword evidence="5 11" id="KW-0067">ATP-binding</keyword>
<feature type="domain" description="UvrD-like helicase ATP-binding" evidence="13">
    <location>
        <begin position="464"/>
        <end position="720"/>
    </location>
</feature>
<comment type="catalytic activity">
    <reaction evidence="10">
        <text>ATP + H2O = ADP + phosphate + H(+)</text>
        <dbReference type="Rhea" id="RHEA:13065"/>
        <dbReference type="ChEBI" id="CHEBI:15377"/>
        <dbReference type="ChEBI" id="CHEBI:15378"/>
        <dbReference type="ChEBI" id="CHEBI:30616"/>
        <dbReference type="ChEBI" id="CHEBI:43474"/>
        <dbReference type="ChEBI" id="CHEBI:456216"/>
        <dbReference type="EC" id="5.6.2.4"/>
    </reaction>
</comment>
<dbReference type="PROSITE" id="PS51198">
    <property type="entry name" value="UVRD_HELICASE_ATP_BIND"/>
    <property type="match status" value="1"/>
</dbReference>
<dbReference type="Gene3D" id="1.10.486.10">
    <property type="entry name" value="PCRA, domain 4"/>
    <property type="match status" value="1"/>
</dbReference>
<name>C0EAQ0_9FIRM</name>
<comment type="catalytic activity">
    <reaction evidence="8">
        <text>Couples ATP hydrolysis with the unwinding of duplex DNA by translocating in the 3'-5' direction.</text>
        <dbReference type="EC" id="5.6.2.4"/>
    </reaction>
</comment>
<keyword evidence="4 11" id="KW-0347">Helicase</keyword>
<evidence type="ECO:0000256" key="1">
    <source>
        <dbReference type="ARBA" id="ARBA00009922"/>
    </source>
</evidence>
<dbReference type="GO" id="GO:0000725">
    <property type="term" value="P:recombinational repair"/>
    <property type="evidence" value="ECO:0007669"/>
    <property type="project" value="TreeGrafter"/>
</dbReference>
<dbReference type="InterPro" id="IPR027417">
    <property type="entry name" value="P-loop_NTPase"/>
</dbReference>
<dbReference type="CDD" id="cd17932">
    <property type="entry name" value="DEXQc_UvrD"/>
    <property type="match status" value="1"/>
</dbReference>
<keyword evidence="6" id="KW-0238">DNA-binding</keyword>
<dbReference type="CDD" id="cd18807">
    <property type="entry name" value="SF1_C_UvrD"/>
    <property type="match status" value="1"/>
</dbReference>
<dbReference type="Pfam" id="PF00580">
    <property type="entry name" value="UvrD-helicase"/>
    <property type="match status" value="1"/>
</dbReference>
<keyword evidence="2 11" id="KW-0547">Nucleotide-binding</keyword>
<dbReference type="Gene3D" id="3.40.50.300">
    <property type="entry name" value="P-loop containing nucleotide triphosphate hydrolases"/>
    <property type="match status" value="2"/>
</dbReference>
<comment type="caution">
    <text evidence="15">The sequence shown here is derived from an EMBL/GenBank/DDBJ whole genome shotgun (WGS) entry which is preliminary data.</text>
</comment>
<dbReference type="AlphaFoldDB" id="C0EAQ0"/>
<protein>
    <recommendedName>
        <fullName evidence="9">DNA 3'-5' helicase</fullName>
        <ecNumber evidence="9">5.6.2.4</ecNumber>
    </recommendedName>
</protein>
<dbReference type="InterPro" id="IPR014016">
    <property type="entry name" value="UvrD-like_ATP-bd"/>
</dbReference>
<evidence type="ECO:0000256" key="2">
    <source>
        <dbReference type="ARBA" id="ARBA00022741"/>
    </source>
</evidence>
<dbReference type="Proteomes" id="UP000003340">
    <property type="component" value="Unassembled WGS sequence"/>
</dbReference>
<evidence type="ECO:0000256" key="12">
    <source>
        <dbReference type="SAM" id="MobiDB-lite"/>
    </source>
</evidence>
<dbReference type="Gene3D" id="3.20.20.140">
    <property type="entry name" value="Metal-dependent hydrolases"/>
    <property type="match status" value="1"/>
</dbReference>
<keyword evidence="7" id="KW-0413">Isomerase</keyword>
<reference evidence="15 16" key="2">
    <citation type="submission" date="2009-02" db="EMBL/GenBank/DDBJ databases">
        <title>Draft genome sequence of Clostridium methylpentosum (DSM 5476).</title>
        <authorList>
            <person name="Sudarsanam P."/>
            <person name="Ley R."/>
            <person name="Guruge J."/>
            <person name="Turnbaugh P.J."/>
            <person name="Mahowald M."/>
            <person name="Liep D."/>
            <person name="Gordon J."/>
        </authorList>
    </citation>
    <scope>NUCLEOTIDE SEQUENCE [LARGE SCALE GENOMIC DNA]</scope>
    <source>
        <strain evidence="15 16">DSM 5476</strain>
    </source>
</reference>
<accession>C0EAQ0</accession>
<dbReference type="CDD" id="cd19067">
    <property type="entry name" value="PfuEndoQ-like"/>
    <property type="match status" value="1"/>
</dbReference>
<evidence type="ECO:0000256" key="3">
    <source>
        <dbReference type="ARBA" id="ARBA00022801"/>
    </source>
</evidence>
<gene>
    <name evidence="15" type="ORF">CLOSTMETH_00912</name>
</gene>
<dbReference type="InterPro" id="IPR000212">
    <property type="entry name" value="DNA_helicase_UvrD/REP"/>
</dbReference>
<feature type="binding site" evidence="11">
    <location>
        <begin position="485"/>
        <end position="492"/>
    </location>
    <ligand>
        <name>ATP</name>
        <dbReference type="ChEBI" id="CHEBI:30616"/>
    </ligand>
</feature>
<dbReference type="PROSITE" id="PS51217">
    <property type="entry name" value="UVRD_HELICASE_CTER"/>
    <property type="match status" value="1"/>
</dbReference>
<evidence type="ECO:0000259" key="13">
    <source>
        <dbReference type="PROSITE" id="PS51198"/>
    </source>
</evidence>
<dbReference type="SUPFAM" id="SSF52540">
    <property type="entry name" value="P-loop containing nucleoside triphosphate hydrolases"/>
    <property type="match status" value="1"/>
</dbReference>